<dbReference type="PROSITE" id="PS51722">
    <property type="entry name" value="G_TR_2"/>
    <property type="match status" value="1"/>
</dbReference>
<comment type="caution">
    <text evidence="8">The sequence shown here is derived from an EMBL/GenBank/DDBJ whole genome shotgun (WGS) entry which is preliminary data.</text>
</comment>
<dbReference type="InterPro" id="IPR004161">
    <property type="entry name" value="EFTu-like_2"/>
</dbReference>
<evidence type="ECO:0000256" key="4">
    <source>
        <dbReference type="ARBA" id="ARBA00023134"/>
    </source>
</evidence>
<keyword evidence="6" id="KW-0378">Hydrolase</keyword>
<dbReference type="EC" id="3.6.5.3" evidence="6"/>
<comment type="similarity">
    <text evidence="6">Belongs to the TRAFAC class translation factor GTPase superfamily. Classic translation factor GTPase family. EF-Tu/EF-1A subfamily.</text>
</comment>
<evidence type="ECO:0000256" key="2">
    <source>
        <dbReference type="ARBA" id="ARBA00022768"/>
    </source>
</evidence>
<dbReference type="RefSeq" id="WP_344936676.1">
    <property type="nucleotide sequence ID" value="NZ_BAABDM010000005.1"/>
</dbReference>
<dbReference type="InterPro" id="IPR031157">
    <property type="entry name" value="G_TR_CS"/>
</dbReference>
<dbReference type="NCBIfam" id="TIGR00231">
    <property type="entry name" value="small_GTP"/>
    <property type="match status" value="1"/>
</dbReference>
<dbReference type="SUPFAM" id="SSF52540">
    <property type="entry name" value="P-loop containing nucleoside triphosphate hydrolases"/>
    <property type="match status" value="1"/>
</dbReference>
<evidence type="ECO:0000256" key="6">
    <source>
        <dbReference type="HAMAP-Rule" id="MF_00118"/>
    </source>
</evidence>
<evidence type="ECO:0000256" key="3">
    <source>
        <dbReference type="ARBA" id="ARBA00022917"/>
    </source>
</evidence>
<dbReference type="GO" id="GO:0003746">
    <property type="term" value="F:translation elongation factor activity"/>
    <property type="evidence" value="ECO:0007669"/>
    <property type="project" value="UniProtKB-KW"/>
</dbReference>
<dbReference type="InterPro" id="IPR009001">
    <property type="entry name" value="Transl_elong_EF1A/Init_IF2_C"/>
</dbReference>
<gene>
    <name evidence="8" type="primary">tuf_1</name>
    <name evidence="6" type="synonym">tuf</name>
    <name evidence="9" type="synonym">tuf_2</name>
    <name evidence="8" type="ORF">GCM10022414_25830</name>
    <name evidence="9" type="ORF">GCM10022414_25950</name>
</gene>
<keyword evidence="4 6" id="KW-0342">GTP-binding</keyword>
<dbReference type="NCBIfam" id="TIGR00485">
    <property type="entry name" value="EF-Tu"/>
    <property type="match status" value="1"/>
</dbReference>
<evidence type="ECO:0000313" key="10">
    <source>
        <dbReference type="Proteomes" id="UP001500392"/>
    </source>
</evidence>
<dbReference type="CDD" id="cd03707">
    <property type="entry name" value="EFTU_III"/>
    <property type="match status" value="1"/>
</dbReference>
<dbReference type="PANTHER" id="PTHR43721:SF22">
    <property type="entry name" value="ELONGATION FACTOR TU, MITOCHONDRIAL"/>
    <property type="match status" value="1"/>
</dbReference>
<dbReference type="SUPFAM" id="SSF50465">
    <property type="entry name" value="EF-Tu/eEF-1alpha/eIF2-gamma C-terminal domain"/>
    <property type="match status" value="1"/>
</dbReference>
<evidence type="ECO:0000256" key="1">
    <source>
        <dbReference type="ARBA" id="ARBA00022741"/>
    </source>
</evidence>
<dbReference type="EMBL" id="BAABDM010000005">
    <property type="protein sequence ID" value="GAA4099533.1"/>
    <property type="molecule type" value="Genomic_DNA"/>
</dbReference>
<dbReference type="InterPro" id="IPR004160">
    <property type="entry name" value="Transl_elong_EFTu/EF1A_C"/>
</dbReference>
<comment type="catalytic activity">
    <reaction evidence="6">
        <text>GTP + H2O = GDP + phosphate + H(+)</text>
        <dbReference type="Rhea" id="RHEA:19669"/>
        <dbReference type="ChEBI" id="CHEBI:15377"/>
        <dbReference type="ChEBI" id="CHEBI:15378"/>
        <dbReference type="ChEBI" id="CHEBI:37565"/>
        <dbReference type="ChEBI" id="CHEBI:43474"/>
        <dbReference type="ChEBI" id="CHEBI:58189"/>
        <dbReference type="EC" id="3.6.5.3"/>
    </reaction>
</comment>
<dbReference type="InterPro" id="IPR033720">
    <property type="entry name" value="EFTU_2"/>
</dbReference>
<feature type="domain" description="Tr-type G" evidence="7">
    <location>
        <begin position="10"/>
        <end position="217"/>
    </location>
</feature>
<dbReference type="InterPro" id="IPR050055">
    <property type="entry name" value="EF-Tu_GTPase"/>
</dbReference>
<dbReference type="NCBIfam" id="NF000766">
    <property type="entry name" value="PRK00049.1"/>
    <property type="match status" value="1"/>
</dbReference>
<dbReference type="Pfam" id="PF00009">
    <property type="entry name" value="GTP_EFTU"/>
    <property type="match status" value="1"/>
</dbReference>
<dbReference type="InterPro" id="IPR009000">
    <property type="entry name" value="Transl_B-barrel_sf"/>
</dbReference>
<dbReference type="InterPro" id="IPR027417">
    <property type="entry name" value="P-loop_NTPase"/>
</dbReference>
<dbReference type="Gene3D" id="2.40.30.10">
    <property type="entry name" value="Translation factors"/>
    <property type="match status" value="2"/>
</dbReference>
<feature type="binding site" evidence="6">
    <location>
        <begin position="136"/>
        <end position="139"/>
    </location>
    <ligand>
        <name>GTP</name>
        <dbReference type="ChEBI" id="CHEBI:37565"/>
    </ligand>
</feature>
<dbReference type="CDD" id="cd03697">
    <property type="entry name" value="EFTU_II"/>
    <property type="match status" value="1"/>
</dbReference>
<dbReference type="EMBL" id="BAABDM010000005">
    <property type="protein sequence ID" value="GAA4099449.1"/>
    <property type="molecule type" value="Genomic_DNA"/>
</dbReference>
<dbReference type="Pfam" id="PF03144">
    <property type="entry name" value="GTP_EFTU_D2"/>
    <property type="match status" value="1"/>
</dbReference>
<dbReference type="HAMAP" id="MF_00118_B">
    <property type="entry name" value="EF_Tu_B"/>
    <property type="match status" value="1"/>
</dbReference>
<comment type="subunit">
    <text evidence="6">Monomer.</text>
</comment>
<dbReference type="Gene3D" id="3.40.50.300">
    <property type="entry name" value="P-loop containing nucleotide triphosphate hydrolases"/>
    <property type="match status" value="1"/>
</dbReference>
<reference evidence="8" key="3">
    <citation type="submission" date="2023-12" db="EMBL/GenBank/DDBJ databases">
        <authorList>
            <person name="Sun Q."/>
            <person name="Inoue M."/>
        </authorList>
    </citation>
    <scope>NUCLEOTIDE SEQUENCE</scope>
    <source>
        <strain evidence="8">JCM 17304</strain>
    </source>
</reference>
<evidence type="ECO:0000259" key="7">
    <source>
        <dbReference type="PROSITE" id="PS51722"/>
    </source>
</evidence>
<dbReference type="InterPro" id="IPR005225">
    <property type="entry name" value="Small_GTP-bd"/>
</dbReference>
<keyword evidence="3 6" id="KW-0648">Protein biosynthesis</keyword>
<dbReference type="SUPFAM" id="SSF50447">
    <property type="entry name" value="Translation proteins"/>
    <property type="match status" value="1"/>
</dbReference>
<organism evidence="8 10">
    <name type="scientific">Zhongshania borealis</name>
    <dbReference type="NCBI Taxonomy" id="889488"/>
    <lineage>
        <taxon>Bacteria</taxon>
        <taxon>Pseudomonadati</taxon>
        <taxon>Pseudomonadota</taxon>
        <taxon>Gammaproteobacteria</taxon>
        <taxon>Cellvibrionales</taxon>
        <taxon>Spongiibacteraceae</taxon>
        <taxon>Zhongshania</taxon>
    </lineage>
</organism>
<dbReference type="NCBIfam" id="NF009372">
    <property type="entry name" value="PRK12735.1"/>
    <property type="match status" value="1"/>
</dbReference>
<dbReference type="PANTHER" id="PTHR43721">
    <property type="entry name" value="ELONGATION FACTOR TU-RELATED"/>
    <property type="match status" value="1"/>
</dbReference>
<name>A0ABP7WY25_9GAMM</name>
<dbReference type="InterPro" id="IPR004541">
    <property type="entry name" value="Transl_elong_EFTu/EF1A_bac/org"/>
</dbReference>
<dbReference type="Proteomes" id="UP001500392">
    <property type="component" value="Unassembled WGS sequence"/>
</dbReference>
<accession>A0ABP7WY25</accession>
<keyword evidence="2 6" id="KW-0251">Elongation factor</keyword>
<dbReference type="InterPro" id="IPR041709">
    <property type="entry name" value="EF-Tu_GTP-bd"/>
</dbReference>
<reference evidence="10" key="2">
    <citation type="journal article" date="2019" name="Int. J. Syst. Evol. Microbiol.">
        <title>The Global Catalogue of Microorganisms (GCM) 10K type strain sequencing project: providing services to taxonomists for standard genome sequencing and annotation.</title>
        <authorList>
            <consortium name="The Broad Institute Genomics Platform"/>
            <consortium name="The Broad Institute Genome Sequencing Center for Infectious Disease"/>
            <person name="Wu L."/>
            <person name="Ma J."/>
        </authorList>
    </citation>
    <scope>NUCLEOTIDE SEQUENCE [LARGE SCALE GENOMIC DNA]</scope>
    <source>
        <strain evidence="10">JCM 17304</strain>
    </source>
</reference>
<dbReference type="InterPro" id="IPR000795">
    <property type="entry name" value="T_Tr_GTP-bd_dom"/>
</dbReference>
<dbReference type="NCBIfam" id="NF009373">
    <property type="entry name" value="PRK12736.1"/>
    <property type="match status" value="1"/>
</dbReference>
<feature type="binding site" evidence="6">
    <location>
        <begin position="81"/>
        <end position="85"/>
    </location>
    <ligand>
        <name>GTP</name>
        <dbReference type="ChEBI" id="CHEBI:37565"/>
    </ligand>
</feature>
<keyword evidence="1 6" id="KW-0547">Nucleotide-binding</keyword>
<dbReference type="Pfam" id="PF03143">
    <property type="entry name" value="GTP_EFTU_D3"/>
    <property type="match status" value="1"/>
</dbReference>
<comment type="function">
    <text evidence="6">GTP hydrolase that promotes the GTP-dependent binding of aminoacyl-tRNA to the A-site of ribosomes during protein biosynthesis.</text>
</comment>
<keyword evidence="10" id="KW-1185">Reference proteome</keyword>
<protein>
    <recommendedName>
        <fullName evidence="5 6">Elongation factor Tu</fullName>
        <shortName evidence="6">EF-Tu</shortName>
        <ecNumber evidence="6">3.6.5.3</ecNumber>
    </recommendedName>
</protein>
<dbReference type="PROSITE" id="PS00301">
    <property type="entry name" value="G_TR_1"/>
    <property type="match status" value="1"/>
</dbReference>
<dbReference type="PRINTS" id="PR00315">
    <property type="entry name" value="ELONGATNFCT"/>
</dbReference>
<reference evidence="8" key="1">
    <citation type="journal article" date="2014" name="Int. J. Syst. Evol. Microbiol.">
        <title>Complete genome of a new Firmicutes species belonging to the dominant human colonic microbiota ('Ruminococcus bicirculans') reveals two chromosomes and a selective capacity to utilize plant glucans.</title>
        <authorList>
            <consortium name="NISC Comparative Sequencing Program"/>
            <person name="Wegmann U."/>
            <person name="Louis P."/>
            <person name="Goesmann A."/>
            <person name="Henrissat B."/>
            <person name="Duncan S.H."/>
            <person name="Flint H.J."/>
        </authorList>
    </citation>
    <scope>NUCLEOTIDE SEQUENCE</scope>
    <source>
        <strain evidence="8">JCM 17304</strain>
    </source>
</reference>
<proteinExistence type="inferred from homology"/>
<dbReference type="CDD" id="cd01884">
    <property type="entry name" value="EF_Tu"/>
    <property type="match status" value="1"/>
</dbReference>
<keyword evidence="6" id="KW-0460">Magnesium</keyword>
<feature type="binding site" evidence="6">
    <location>
        <position position="26"/>
    </location>
    <ligand>
        <name>Mg(2+)</name>
        <dbReference type="ChEBI" id="CHEBI:18420"/>
    </ligand>
</feature>
<evidence type="ECO:0000256" key="5">
    <source>
        <dbReference type="ARBA" id="ARBA00029554"/>
    </source>
</evidence>
<keyword evidence="6" id="KW-0479">Metal-binding</keyword>
<sequence length="407" mass="44260">MAKEKFERNKPHLNVGTIGHVDHGKTTLTAALTRVCAEVYGGKAVAFDGIDNAPEERARGITIATSHVEYDSSVRHYAHVDCPGHADYVKNMITGAAQMDGAILVCGATDGPMPQTREHILLSRQVGVPYIVVFLNKADLLAEDCGGVGSEEYNEMLELVEMELRELLDLYEFPGDDTPIIAGSALMALNGQDDNELGTTAVKKLIEALDTYIPQPERAIDLPFLMPIEDVFSISGRGTVVTGRVERGILRTGDEIAIIGIHDTTKTVCTGVEMFRKLLDEGRAGENVGVLLRGTKRDDVERGQVLAKPGSITPHTRFEGEVYVLSKEEGGRHTPFFKGYRPQFYFRTTDVTGACELPEGTEMVMPGDNVKMDVTLIAPIAMEEGLRFAIREGGRTVGAGVVAKIVE</sequence>
<evidence type="ECO:0000313" key="9">
    <source>
        <dbReference type="EMBL" id="GAA4099533.1"/>
    </source>
</evidence>
<comment type="subcellular location">
    <subcellularLocation>
        <location evidence="6">Cytoplasm</location>
    </subcellularLocation>
</comment>
<evidence type="ECO:0000313" key="8">
    <source>
        <dbReference type="EMBL" id="GAA4099449.1"/>
    </source>
</evidence>
<feature type="binding site" evidence="6">
    <location>
        <begin position="19"/>
        <end position="26"/>
    </location>
    <ligand>
        <name>GTP</name>
        <dbReference type="ChEBI" id="CHEBI:37565"/>
    </ligand>
</feature>
<keyword evidence="6" id="KW-0963">Cytoplasm</keyword>